<evidence type="ECO:0000313" key="6">
    <source>
        <dbReference type="EMBL" id="SVC21900.1"/>
    </source>
</evidence>
<dbReference type="Pfam" id="PF13537">
    <property type="entry name" value="GATase_7"/>
    <property type="match status" value="1"/>
</dbReference>
<comment type="similarity">
    <text evidence="1">Belongs to the asparagine synthetase family.</text>
</comment>
<dbReference type="Gene3D" id="3.40.50.620">
    <property type="entry name" value="HUPs"/>
    <property type="match status" value="1"/>
</dbReference>
<dbReference type="Pfam" id="PF00733">
    <property type="entry name" value="Asn_synthase"/>
    <property type="match status" value="1"/>
</dbReference>
<feature type="domain" description="Glutamine amidotransferase type-2" evidence="5">
    <location>
        <begin position="1"/>
        <end position="116"/>
    </location>
</feature>
<dbReference type="NCBIfam" id="TIGR01536">
    <property type="entry name" value="asn_synth_AEB"/>
    <property type="match status" value="1"/>
</dbReference>
<keyword evidence="4" id="KW-0315">Glutamine amidotransferase</keyword>
<dbReference type="InterPro" id="IPR006426">
    <property type="entry name" value="Asn_synth_AEB"/>
</dbReference>
<keyword evidence="2" id="KW-0547">Nucleotide-binding</keyword>
<dbReference type="PANTHER" id="PTHR43284">
    <property type="entry name" value="ASPARAGINE SYNTHETASE (GLUTAMINE-HYDROLYZING)"/>
    <property type="match status" value="1"/>
</dbReference>
<dbReference type="InterPro" id="IPR014729">
    <property type="entry name" value="Rossmann-like_a/b/a_fold"/>
</dbReference>
<evidence type="ECO:0000256" key="2">
    <source>
        <dbReference type="ARBA" id="ARBA00022741"/>
    </source>
</evidence>
<gene>
    <name evidence="6" type="ORF">METZ01_LOCUS274754</name>
</gene>
<organism evidence="6">
    <name type="scientific">marine metagenome</name>
    <dbReference type="NCBI Taxonomy" id="408172"/>
    <lineage>
        <taxon>unclassified sequences</taxon>
        <taxon>metagenomes</taxon>
        <taxon>ecological metagenomes</taxon>
    </lineage>
</organism>
<dbReference type="PROSITE" id="PS51278">
    <property type="entry name" value="GATASE_TYPE_2"/>
    <property type="match status" value="1"/>
</dbReference>
<evidence type="ECO:0000259" key="5">
    <source>
        <dbReference type="PROSITE" id="PS51278"/>
    </source>
</evidence>
<dbReference type="GO" id="GO:0005829">
    <property type="term" value="C:cytosol"/>
    <property type="evidence" value="ECO:0007669"/>
    <property type="project" value="TreeGrafter"/>
</dbReference>
<keyword evidence="3" id="KW-0067">ATP-binding</keyword>
<name>A0A382KBQ5_9ZZZZ</name>
<dbReference type="InterPro" id="IPR001962">
    <property type="entry name" value="Asn_synthase"/>
</dbReference>
<dbReference type="AlphaFoldDB" id="A0A382KBQ5"/>
<protein>
    <recommendedName>
        <fullName evidence="5">Glutamine amidotransferase type-2 domain-containing protein</fullName>
    </recommendedName>
</protein>
<dbReference type="Gene3D" id="3.60.20.10">
    <property type="entry name" value="Glutamine Phosphoribosylpyrophosphate, subunit 1, domain 1"/>
    <property type="match status" value="1"/>
</dbReference>
<dbReference type="InterPro" id="IPR051786">
    <property type="entry name" value="ASN_synthetase/amidase"/>
</dbReference>
<evidence type="ECO:0000256" key="3">
    <source>
        <dbReference type="ARBA" id="ARBA00022840"/>
    </source>
</evidence>
<dbReference type="CDD" id="cd00712">
    <property type="entry name" value="AsnB"/>
    <property type="match status" value="1"/>
</dbReference>
<sequence length="422" mass="48673">NSDAEVIPYLYEKFGIDFVQKLRGVFAIAIYDKRSKLLYLIRDRFGVKPLYYTFQKNTCFFSSELKSFTKLSQVPTEIDFERYIEYLGFQFVPGDNTIFKNIYRVTPGSYLEVNHEGHRAIQYYTLPSPSSVTCEKQTAFLEENIKENLLESLSYRLISDVPIGVLLSGGLDSSSLVSLLSSIGEKNIKTFSVGFGTQSDELEYARIVADKFKTQHTEILIQADDIKKNLPKIVWSLDEPLADTGAFASWLMFKHIRQNTNIKVALVGEGADEIFAGYSWHYILQRLSWFPESIKNRILFYLTTYSNSKFRNTLFKTVFLSAFNKFSDSDYLNRILRMEFVNNLPNNLLMKIDKASMAFGIEAREVYLDHKLVEAVFLFPGAVKVNPSPKNILKKIMTPHLPKKIIQRKKQGFIMPVNHWIH</sequence>
<dbReference type="InterPro" id="IPR017932">
    <property type="entry name" value="GATase_2_dom"/>
</dbReference>
<evidence type="ECO:0000256" key="1">
    <source>
        <dbReference type="ARBA" id="ARBA00005752"/>
    </source>
</evidence>
<dbReference type="GO" id="GO:0006529">
    <property type="term" value="P:asparagine biosynthetic process"/>
    <property type="evidence" value="ECO:0007669"/>
    <property type="project" value="InterPro"/>
</dbReference>
<dbReference type="SUPFAM" id="SSF52402">
    <property type="entry name" value="Adenine nucleotide alpha hydrolases-like"/>
    <property type="match status" value="1"/>
</dbReference>
<proteinExistence type="inferred from homology"/>
<dbReference type="InterPro" id="IPR029055">
    <property type="entry name" value="Ntn_hydrolases_N"/>
</dbReference>
<feature type="non-terminal residue" evidence="6">
    <location>
        <position position="1"/>
    </location>
</feature>
<evidence type="ECO:0000256" key="4">
    <source>
        <dbReference type="ARBA" id="ARBA00022962"/>
    </source>
</evidence>
<accession>A0A382KBQ5</accession>
<dbReference type="InterPro" id="IPR033738">
    <property type="entry name" value="AsnB_N"/>
</dbReference>
<dbReference type="PANTHER" id="PTHR43284:SF1">
    <property type="entry name" value="ASPARAGINE SYNTHETASE"/>
    <property type="match status" value="1"/>
</dbReference>
<dbReference type="SUPFAM" id="SSF56235">
    <property type="entry name" value="N-terminal nucleophile aminohydrolases (Ntn hydrolases)"/>
    <property type="match status" value="1"/>
</dbReference>
<feature type="non-terminal residue" evidence="6">
    <location>
        <position position="422"/>
    </location>
</feature>
<dbReference type="CDD" id="cd01991">
    <property type="entry name" value="Asn_synthase_B_C"/>
    <property type="match status" value="1"/>
</dbReference>
<dbReference type="EMBL" id="UINC01079674">
    <property type="protein sequence ID" value="SVC21900.1"/>
    <property type="molecule type" value="Genomic_DNA"/>
</dbReference>
<dbReference type="GO" id="GO:0005524">
    <property type="term" value="F:ATP binding"/>
    <property type="evidence" value="ECO:0007669"/>
    <property type="project" value="UniProtKB-KW"/>
</dbReference>
<reference evidence="6" key="1">
    <citation type="submission" date="2018-05" db="EMBL/GenBank/DDBJ databases">
        <authorList>
            <person name="Lanie J.A."/>
            <person name="Ng W.-L."/>
            <person name="Kazmierczak K.M."/>
            <person name="Andrzejewski T.M."/>
            <person name="Davidsen T.M."/>
            <person name="Wayne K.J."/>
            <person name="Tettelin H."/>
            <person name="Glass J.I."/>
            <person name="Rusch D."/>
            <person name="Podicherti R."/>
            <person name="Tsui H.-C.T."/>
            <person name="Winkler M.E."/>
        </authorList>
    </citation>
    <scope>NUCLEOTIDE SEQUENCE</scope>
</reference>
<dbReference type="GO" id="GO:0004066">
    <property type="term" value="F:asparagine synthase (glutamine-hydrolyzing) activity"/>
    <property type="evidence" value="ECO:0007669"/>
    <property type="project" value="InterPro"/>
</dbReference>